<dbReference type="InterPro" id="IPR014710">
    <property type="entry name" value="RmlC-like_jellyroll"/>
</dbReference>
<dbReference type="Pfam" id="PF12973">
    <property type="entry name" value="Cupin_7"/>
    <property type="match status" value="1"/>
</dbReference>
<protein>
    <recommendedName>
        <fullName evidence="2">ChrR-like cupin domain-containing protein</fullName>
    </recommendedName>
</protein>
<feature type="domain" description="ChrR-like cupin" evidence="2">
    <location>
        <begin position="82"/>
        <end position="178"/>
    </location>
</feature>
<accession>A0A7S3VGD4</accession>
<feature type="signal peptide" evidence="1">
    <location>
        <begin position="1"/>
        <end position="27"/>
    </location>
</feature>
<sequence length="220" mass="24552">MASTIYLTMNMISLLVATLFFSQSASAFQISGVGASATRISQVALSAAPKEALTDIVIPNVVDFSAYSQEINQEELEKEDPRVWVPQTDCLSFRPLCFCTSQGYYVNLLKFKGGGILGRHRHSSPVHALTLKGNWGYEEHDWNAGPGTYVFEPPGETHTLLVNEDCEEMVTMFHVTGSLLYTNDQNEVIGFDDVFSKLEKAKQWYAECGLGEDYVQQFVR</sequence>
<organism evidence="3">
    <name type="scientific">Chaetoceros debilis</name>
    <dbReference type="NCBI Taxonomy" id="122233"/>
    <lineage>
        <taxon>Eukaryota</taxon>
        <taxon>Sar</taxon>
        <taxon>Stramenopiles</taxon>
        <taxon>Ochrophyta</taxon>
        <taxon>Bacillariophyta</taxon>
        <taxon>Coscinodiscophyceae</taxon>
        <taxon>Chaetocerotophycidae</taxon>
        <taxon>Chaetocerotales</taxon>
        <taxon>Chaetocerotaceae</taxon>
        <taxon>Chaetoceros</taxon>
    </lineage>
</organism>
<proteinExistence type="predicted"/>
<name>A0A7S3VGD4_9STRA</name>
<evidence type="ECO:0000259" key="2">
    <source>
        <dbReference type="Pfam" id="PF12973"/>
    </source>
</evidence>
<dbReference type="InterPro" id="IPR011051">
    <property type="entry name" value="RmlC_Cupin_sf"/>
</dbReference>
<reference evidence="3" key="1">
    <citation type="submission" date="2021-01" db="EMBL/GenBank/DDBJ databases">
        <authorList>
            <person name="Corre E."/>
            <person name="Pelletier E."/>
            <person name="Niang G."/>
            <person name="Scheremetjew M."/>
            <person name="Finn R."/>
            <person name="Kale V."/>
            <person name="Holt S."/>
            <person name="Cochrane G."/>
            <person name="Meng A."/>
            <person name="Brown T."/>
            <person name="Cohen L."/>
        </authorList>
    </citation>
    <scope>NUCLEOTIDE SEQUENCE</scope>
    <source>
        <strain evidence="3">MM31A-1</strain>
    </source>
</reference>
<dbReference type="InterPro" id="IPR025979">
    <property type="entry name" value="ChrR-like_cupin_dom"/>
</dbReference>
<feature type="chain" id="PRO_5031560871" description="ChrR-like cupin domain-containing protein" evidence="1">
    <location>
        <begin position="28"/>
        <end position="220"/>
    </location>
</feature>
<gene>
    <name evidence="3" type="ORF">CDEB00056_LOCUS23482</name>
</gene>
<dbReference type="EMBL" id="HBIO01030643">
    <property type="protein sequence ID" value="CAE0478629.1"/>
    <property type="molecule type" value="Transcribed_RNA"/>
</dbReference>
<dbReference type="SUPFAM" id="SSF51182">
    <property type="entry name" value="RmlC-like cupins"/>
    <property type="match status" value="1"/>
</dbReference>
<keyword evidence="1" id="KW-0732">Signal</keyword>
<dbReference type="CDD" id="cd20302">
    <property type="entry name" value="cupin_DAD"/>
    <property type="match status" value="1"/>
</dbReference>
<evidence type="ECO:0000313" key="3">
    <source>
        <dbReference type="EMBL" id="CAE0478629.1"/>
    </source>
</evidence>
<evidence type="ECO:0000256" key="1">
    <source>
        <dbReference type="SAM" id="SignalP"/>
    </source>
</evidence>
<dbReference type="AlphaFoldDB" id="A0A7S3VGD4"/>
<dbReference type="Gene3D" id="2.60.120.10">
    <property type="entry name" value="Jelly Rolls"/>
    <property type="match status" value="1"/>
</dbReference>